<accession>A0A3B7MCY6</accession>
<dbReference type="InterPro" id="IPR014945">
    <property type="entry name" value="DUF1816"/>
</dbReference>
<protein>
    <submittedName>
        <fullName evidence="1">DUF1816 domain-containing protein</fullName>
    </submittedName>
</protein>
<dbReference type="RefSeq" id="WP_181496234.1">
    <property type="nucleotide sequence ID" value="NZ_CP032152.1"/>
</dbReference>
<keyword evidence="2" id="KW-1185">Reference proteome</keyword>
<gene>
    <name evidence="1" type="ORF">D3A95_03300</name>
</gene>
<organism evidence="1 2">
    <name type="scientific">Thermosynechococcus sichuanensis E542</name>
    <dbReference type="NCBI Taxonomy" id="2016101"/>
    <lineage>
        <taxon>Bacteria</taxon>
        <taxon>Bacillati</taxon>
        <taxon>Cyanobacteriota</taxon>
        <taxon>Cyanophyceae</taxon>
        <taxon>Acaryochloridales</taxon>
        <taxon>Thermosynechococcaceae</taxon>
        <taxon>Thermosynechococcus</taxon>
        <taxon>Thermosynechococcus sichuanensis</taxon>
    </lineage>
</organism>
<sequence>MFNDNNTGFTSWLADLINGMGLAWWVKIETKTPPCTYYFGPFLTPMEAEKEKDGYIEDLKAEGAEGIEVNVVRCRPEEVTIEAEKKTRVPLSVGMT</sequence>
<dbReference type="AlphaFoldDB" id="A0A3B7MCY6"/>
<dbReference type="Pfam" id="PF08846">
    <property type="entry name" value="DUF1816"/>
    <property type="match status" value="1"/>
</dbReference>
<evidence type="ECO:0000313" key="1">
    <source>
        <dbReference type="EMBL" id="AXY67508.1"/>
    </source>
</evidence>
<proteinExistence type="predicted"/>
<dbReference type="KEGG" id="tsq:D3A95_03300"/>
<dbReference type="EMBL" id="CP032152">
    <property type="protein sequence ID" value="AXY67508.1"/>
    <property type="molecule type" value="Genomic_DNA"/>
</dbReference>
<evidence type="ECO:0000313" key="2">
    <source>
        <dbReference type="Proteomes" id="UP000261812"/>
    </source>
</evidence>
<reference evidence="2" key="1">
    <citation type="submission" date="2018-09" db="EMBL/GenBank/DDBJ databases">
        <title>Complete genome sequence of thermophilic cyanobacteria strain Thermosynechococcus elongatus PKUAC-SCTE542.</title>
        <authorList>
            <person name="Liang Y."/>
            <person name="Tang J."/>
            <person name="Daroch M."/>
        </authorList>
    </citation>
    <scope>NUCLEOTIDE SEQUENCE [LARGE SCALE GENOMIC DNA]</scope>
    <source>
        <strain evidence="2">E542</strain>
    </source>
</reference>
<name>A0A3B7MCY6_9CYAN</name>
<dbReference type="Proteomes" id="UP000261812">
    <property type="component" value="Chromosome"/>
</dbReference>